<dbReference type="Proteomes" id="UP000226162">
    <property type="component" value="Segment"/>
</dbReference>
<dbReference type="GeneID" id="43131471"/>
<feature type="transmembrane region" description="Helical" evidence="1">
    <location>
        <begin position="33"/>
        <end position="52"/>
    </location>
</feature>
<dbReference type="KEGG" id="vg:43131471"/>
<reference evidence="3" key="1">
    <citation type="journal article" date="2016" name="Front. Microbiol.">
        <title>Physiological Properties and Genome Structure of the Hyperthermophilic Filamentous Phage ?OH3 Which Infects Thermus thermophilus HB8.</title>
        <authorList>
            <person name="Nagayoshi Y."/>
            <person name="Kumagae K."/>
            <person name="Mori K."/>
            <person name="Tashiro K."/>
            <person name="Nakamura A."/>
            <person name="Fujino Y."/>
            <person name="Hiromasa Y."/>
            <person name="Iwamoto T."/>
            <person name="Kuhara S."/>
            <person name="Ohshima T."/>
            <person name="Doi K."/>
        </authorList>
    </citation>
    <scope>NUCLEOTIDE SEQUENCE [LARGE SCALE GENOMIC DNA]</scope>
</reference>
<feature type="transmembrane region" description="Helical" evidence="1">
    <location>
        <begin position="64"/>
        <end position="85"/>
    </location>
</feature>
<dbReference type="EMBL" id="LC035386">
    <property type="protein sequence ID" value="BAS49602.1"/>
    <property type="molecule type" value="Genomic_DNA"/>
</dbReference>
<evidence type="ECO:0000313" key="2">
    <source>
        <dbReference type="EMBL" id="BAS49602.1"/>
    </source>
</evidence>
<dbReference type="GO" id="GO:0019028">
    <property type="term" value="C:viral capsid"/>
    <property type="evidence" value="ECO:0007669"/>
    <property type="project" value="UniProtKB-KW"/>
</dbReference>
<accession>A0A0M4VAS8</accession>
<keyword evidence="2" id="KW-0946">Virion</keyword>
<gene>
    <name evidence="2" type="primary">VI</name>
</gene>
<dbReference type="RefSeq" id="YP_009724387.1">
    <property type="nucleotide sequence ID" value="NC_045425.1"/>
</dbReference>
<protein>
    <submittedName>
        <fullName evidence="2">Minor coat protein</fullName>
    </submittedName>
</protein>
<organism evidence="2 3">
    <name type="scientific">Thermus phage OH3</name>
    <dbReference type="NCBI Taxonomy" id="1640445"/>
    <lineage>
        <taxon>Viruses</taxon>
        <taxon>Monodnaviria</taxon>
        <taxon>Loebvirae</taxon>
        <taxon>Hofneiviricota</taxon>
        <taxon>Faserviricetes</taxon>
        <taxon>Tubulavirales</taxon>
        <taxon>Paulinoviridae</taxon>
        <taxon>Thomixvirus</taxon>
        <taxon>Thomixvirus OH3</taxon>
    </lineage>
</organism>
<keyword evidence="1" id="KW-1133">Transmembrane helix</keyword>
<keyword evidence="1" id="KW-0812">Transmembrane</keyword>
<keyword evidence="2" id="KW-0167">Capsid protein</keyword>
<proteinExistence type="predicted"/>
<keyword evidence="3" id="KW-1185">Reference proteome</keyword>
<keyword evidence="1" id="KW-0472">Membrane</keyword>
<name>A0A0M4VAS8_9VIRU</name>
<evidence type="ECO:0000313" key="3">
    <source>
        <dbReference type="Proteomes" id="UP000226162"/>
    </source>
</evidence>
<feature type="transmembrane region" description="Helical" evidence="1">
    <location>
        <begin position="115"/>
        <end position="135"/>
    </location>
</feature>
<sequence>MGAIISGLLDLLQWLASTFSAVAHWLVATVQAVAQWVLGLVGWVISTAWNLLVQVLLWLVNGVFWLLGHLVEAGLSVLVVLARLLPPIPPDLTIVHDVIIPAFNVANQILPITDALAAGSLWMIFYALMAAWRVITFIRGGR</sequence>
<evidence type="ECO:0000256" key="1">
    <source>
        <dbReference type="SAM" id="Phobius"/>
    </source>
</evidence>